<proteinExistence type="predicted"/>
<dbReference type="AlphaFoldDB" id="A0A4R7LLL9"/>
<accession>A0A4R7LLL9</accession>
<feature type="domain" description="ASPIC/UnbV" evidence="2">
    <location>
        <begin position="440"/>
        <end position="498"/>
    </location>
</feature>
<name>A0A4R7LLL9_9RHOB</name>
<evidence type="ECO:0000259" key="2">
    <source>
        <dbReference type="Pfam" id="PF07593"/>
    </source>
</evidence>
<dbReference type="PANTHER" id="PTHR16026:SF0">
    <property type="entry name" value="CARTILAGE ACIDIC PROTEIN 1"/>
    <property type="match status" value="1"/>
</dbReference>
<gene>
    <name evidence="3" type="ORF">BDE40_2359</name>
</gene>
<reference evidence="3 4" key="1">
    <citation type="submission" date="2019-03" db="EMBL/GenBank/DDBJ databases">
        <title>Genomic Encyclopedia of Archaeal and Bacterial Type Strains, Phase II (KMG-II): from individual species to whole genera.</title>
        <authorList>
            <person name="Goeker M."/>
        </authorList>
    </citation>
    <scope>NUCLEOTIDE SEQUENCE [LARGE SCALE GENOMIC DNA]</scope>
    <source>
        <strain evidence="3 4">DSM 29467</strain>
    </source>
</reference>
<dbReference type="Gene3D" id="2.130.10.130">
    <property type="entry name" value="Integrin alpha, N-terminal"/>
    <property type="match status" value="1"/>
</dbReference>
<organism evidence="3 4">
    <name type="scientific">Litoreibacter halocynthiae</name>
    <dbReference type="NCBI Taxonomy" id="1242689"/>
    <lineage>
        <taxon>Bacteria</taxon>
        <taxon>Pseudomonadati</taxon>
        <taxon>Pseudomonadota</taxon>
        <taxon>Alphaproteobacteria</taxon>
        <taxon>Rhodobacterales</taxon>
        <taxon>Roseobacteraceae</taxon>
        <taxon>Litoreibacter</taxon>
    </lineage>
</organism>
<dbReference type="InterPro" id="IPR011519">
    <property type="entry name" value="UnbV_ASPIC"/>
</dbReference>
<dbReference type="Pfam" id="PF07593">
    <property type="entry name" value="UnbV_ASPIC"/>
    <property type="match status" value="1"/>
</dbReference>
<evidence type="ECO:0000313" key="3">
    <source>
        <dbReference type="EMBL" id="TDT75626.1"/>
    </source>
</evidence>
<protein>
    <submittedName>
        <fullName evidence="3">VCBS repeat protein</fullName>
    </submittedName>
</protein>
<comment type="caution">
    <text evidence="3">The sequence shown here is derived from an EMBL/GenBank/DDBJ whole genome shotgun (WGS) entry which is preliminary data.</text>
</comment>
<dbReference type="SUPFAM" id="SSF69318">
    <property type="entry name" value="Integrin alpha N-terminal domain"/>
    <property type="match status" value="1"/>
</dbReference>
<keyword evidence="1" id="KW-0732">Signal</keyword>
<dbReference type="EMBL" id="SOBH01000002">
    <property type="protein sequence ID" value="TDT75626.1"/>
    <property type="molecule type" value="Genomic_DNA"/>
</dbReference>
<sequence length="507" mass="54949">MRFTGVRRRLQRAGFGALTWIALIGNCIGSTAVAEIRFEDMSSGIPEHVYDGGWEHFVGGGVAVFDCDRNGLADVFAAGGENPAMLLRNVGGFGFEPVSIDPITKATGAYPIDIDADGWTDLYVMRVGPDVVLKGQAGCQFSDVTSQWGIPQTDRWTTSLTAWWEDDTRPVIALGHYVDRANEDGPFGTCDSNTILRPHRGGYDAHDLSPGFCALSMLAGPDARGRRTLRISNDRQYYVRDGQEQLWDIDEQRFLTEADGWPKVMLWGMGIASADLTGDGVDEVMLTSMGDQLMQLAMPDGTYIAAPFGIGTYAHRPHTGDDGRPSTGWHAQFGDINNDTRLDLFIAKGNVDQMPSNAMNDPNNLLVQNADGTFHESAEAAGVADFARSRGAALADFDGDGRLDLVVVNRRAPLRIYRNVGDTAHWLGVSLSQRGRNRDAIGAKVTVNGQIQHLRIGGGHAGGSALPLHFGLGDENIAVIQVVWPDGSITQTEVHGDQSLLIEKPDR</sequence>
<evidence type="ECO:0000256" key="1">
    <source>
        <dbReference type="ARBA" id="ARBA00022729"/>
    </source>
</evidence>
<dbReference type="InterPro" id="IPR027039">
    <property type="entry name" value="Crtac1"/>
</dbReference>
<dbReference type="InterPro" id="IPR013517">
    <property type="entry name" value="FG-GAP"/>
</dbReference>
<dbReference type="InterPro" id="IPR028994">
    <property type="entry name" value="Integrin_alpha_N"/>
</dbReference>
<dbReference type="Pfam" id="PF13517">
    <property type="entry name" value="FG-GAP_3"/>
    <property type="match status" value="2"/>
</dbReference>
<evidence type="ECO:0000313" key="4">
    <source>
        <dbReference type="Proteomes" id="UP000294563"/>
    </source>
</evidence>
<dbReference type="OrthoDB" id="1488578at2"/>
<keyword evidence="4" id="KW-1185">Reference proteome</keyword>
<dbReference type="Proteomes" id="UP000294563">
    <property type="component" value="Unassembled WGS sequence"/>
</dbReference>
<dbReference type="PANTHER" id="PTHR16026">
    <property type="entry name" value="CARTILAGE ACIDIC PROTEIN 1"/>
    <property type="match status" value="1"/>
</dbReference>